<evidence type="ECO:0000256" key="6">
    <source>
        <dbReference type="SAM" id="MobiDB-lite"/>
    </source>
</evidence>
<dbReference type="Pfam" id="PF13639">
    <property type="entry name" value="zf-RING_2"/>
    <property type="match status" value="1"/>
</dbReference>
<feature type="domain" description="RING-type" evidence="7">
    <location>
        <begin position="226"/>
        <end position="266"/>
    </location>
</feature>
<dbReference type="SMART" id="SM00290">
    <property type="entry name" value="ZnF_UBP"/>
    <property type="match status" value="1"/>
</dbReference>
<evidence type="ECO:0008006" key="11">
    <source>
        <dbReference type="Google" id="ProtNLM"/>
    </source>
</evidence>
<dbReference type="CDD" id="cd16457">
    <property type="entry name" value="RING-H2_BRAP2"/>
    <property type="match status" value="1"/>
</dbReference>
<feature type="compositionally biased region" description="Low complexity" evidence="6">
    <location>
        <begin position="364"/>
        <end position="373"/>
    </location>
</feature>
<dbReference type="PANTHER" id="PTHR24007">
    <property type="entry name" value="BRCA1-ASSOCIATED PROTEIN"/>
    <property type="match status" value="1"/>
</dbReference>
<feature type="region of interest" description="Disordered" evidence="6">
    <location>
        <begin position="113"/>
        <end position="146"/>
    </location>
</feature>
<dbReference type="PROSITE" id="PS50271">
    <property type="entry name" value="ZF_UBP"/>
    <property type="match status" value="1"/>
</dbReference>
<dbReference type="InterPro" id="IPR047243">
    <property type="entry name" value="RING-H2_BRAP2"/>
</dbReference>
<dbReference type="GO" id="GO:0008270">
    <property type="term" value="F:zinc ion binding"/>
    <property type="evidence" value="ECO:0007669"/>
    <property type="project" value="UniProtKB-KW"/>
</dbReference>
<dbReference type="InterPro" id="IPR011422">
    <property type="entry name" value="BRAP2/ETP1_RRM"/>
</dbReference>
<feature type="domain" description="UBP-type" evidence="8">
    <location>
        <begin position="263"/>
        <end position="358"/>
    </location>
</feature>
<gene>
    <name evidence="9" type="ORF">PPROV_000760200</name>
</gene>
<accession>A0A830HQ83</accession>
<evidence type="ECO:0000313" key="9">
    <source>
        <dbReference type="EMBL" id="GHP08865.1"/>
    </source>
</evidence>
<keyword evidence="2 4" id="KW-0863">Zinc-finger</keyword>
<proteinExistence type="predicted"/>
<evidence type="ECO:0000256" key="5">
    <source>
        <dbReference type="SAM" id="Coils"/>
    </source>
</evidence>
<dbReference type="GO" id="GO:0005737">
    <property type="term" value="C:cytoplasm"/>
    <property type="evidence" value="ECO:0007669"/>
    <property type="project" value="TreeGrafter"/>
</dbReference>
<dbReference type="InterPro" id="IPR001607">
    <property type="entry name" value="Znf_UBP"/>
</dbReference>
<organism evidence="9 10">
    <name type="scientific">Pycnococcus provasolii</name>
    <dbReference type="NCBI Taxonomy" id="41880"/>
    <lineage>
        <taxon>Eukaryota</taxon>
        <taxon>Viridiplantae</taxon>
        <taxon>Chlorophyta</taxon>
        <taxon>Pseudoscourfieldiophyceae</taxon>
        <taxon>Pseudoscourfieldiales</taxon>
        <taxon>Pycnococcaceae</taxon>
        <taxon>Pycnococcus</taxon>
    </lineage>
</organism>
<dbReference type="AlphaFoldDB" id="A0A830HQ83"/>
<feature type="coiled-coil region" evidence="5">
    <location>
        <begin position="445"/>
        <end position="511"/>
    </location>
</feature>
<feature type="region of interest" description="Disordered" evidence="6">
    <location>
        <begin position="355"/>
        <end position="416"/>
    </location>
</feature>
<dbReference type="Pfam" id="PF07576">
    <property type="entry name" value="BRAP2"/>
    <property type="match status" value="2"/>
</dbReference>
<dbReference type="EMBL" id="BNJQ01000022">
    <property type="protein sequence ID" value="GHP08865.1"/>
    <property type="molecule type" value="Genomic_DNA"/>
</dbReference>
<sequence>MSTSAFHVRVDVTSASAREGGGSEHDVSAEQEAFSRAFALGNPAISLTRGRVHLYRTHNADAQQQQTPSTSEATPSTDTLCVLAVPSHMPVSEFCTFIGAYLPQIRNIKQLTNERQPNKNDNGENDNDNNDNDNNYNDNDNEGDVDDLSADTYLMILTFETPDVAEEFLDTYDGLQYSELEPFVCRVARVAKVEYVNVDEATPSPTTPAEGETPAVVQPQQELPTCPVCLDRLDESVSGILTTSCNHTFHAFCLKGWMDIRCPVCRYCEMPSSEAKQHSSRCEVCGSSDSLWICLICGYVGCGRYTLAHSKSHWEESGHAYALEIETQRVWDYVGDEFVHRLVRSKTDGAVLEVPGVGAADNDGIAPATPAPRAGGGELPGSSAANKNSDLRSSKDGSLRSSLGGGKDGGAGEPSDIQRALMDSKMEAMHREYTELLTHQLTSQREFFEERLSEAAQTASAEREEAAALLAAMQRDLASSKAKHAAVVQQLSVAQAALARIQAELEEERALSVATRRSSVEASVALERERAERRSDAEAHASKVRELEEANRDLMLFLETRDAVADAGASGGDVMGVGEAPETEIDPSDRAAVMRARLRKKQKAKAGR</sequence>
<dbReference type="Gene3D" id="3.30.40.10">
    <property type="entry name" value="Zinc/RING finger domain, C3HC4 (zinc finger)"/>
    <property type="match status" value="2"/>
</dbReference>
<evidence type="ECO:0000256" key="2">
    <source>
        <dbReference type="ARBA" id="ARBA00022771"/>
    </source>
</evidence>
<keyword evidence="1" id="KW-0479">Metal-binding</keyword>
<dbReference type="InterPro" id="IPR001841">
    <property type="entry name" value="Znf_RING"/>
</dbReference>
<evidence type="ECO:0000259" key="8">
    <source>
        <dbReference type="PROSITE" id="PS50271"/>
    </source>
</evidence>
<dbReference type="Proteomes" id="UP000660262">
    <property type="component" value="Unassembled WGS sequence"/>
</dbReference>
<feature type="compositionally biased region" description="Basic and acidic residues" evidence="6">
    <location>
        <begin position="389"/>
        <end position="398"/>
    </location>
</feature>
<dbReference type="Pfam" id="PF02148">
    <property type="entry name" value="zf-UBP"/>
    <property type="match status" value="1"/>
</dbReference>
<feature type="compositionally biased region" description="Gly residues" evidence="6">
    <location>
        <begin position="403"/>
        <end position="412"/>
    </location>
</feature>
<keyword evidence="10" id="KW-1185">Reference proteome</keyword>
<evidence type="ECO:0000256" key="4">
    <source>
        <dbReference type="PROSITE-ProRule" id="PRU00502"/>
    </source>
</evidence>
<dbReference type="SMART" id="SM00184">
    <property type="entry name" value="RING"/>
    <property type="match status" value="1"/>
</dbReference>
<keyword evidence="3" id="KW-0862">Zinc</keyword>
<feature type="region of interest" description="Disordered" evidence="6">
    <location>
        <begin position="568"/>
        <end position="588"/>
    </location>
</feature>
<comment type="caution">
    <text evidence="9">The sequence shown here is derived from an EMBL/GenBank/DDBJ whole genome shotgun (WGS) entry which is preliminary data.</text>
</comment>
<dbReference type="PROSITE" id="PS50089">
    <property type="entry name" value="ZF_RING_2"/>
    <property type="match status" value="1"/>
</dbReference>
<protein>
    <recommendedName>
        <fullName evidence="11">BRCA1-associated protein</fullName>
    </recommendedName>
</protein>
<keyword evidence="5" id="KW-0175">Coiled coil</keyword>
<dbReference type="GO" id="GO:0007265">
    <property type="term" value="P:Ras protein signal transduction"/>
    <property type="evidence" value="ECO:0007669"/>
    <property type="project" value="TreeGrafter"/>
</dbReference>
<dbReference type="OrthoDB" id="273556at2759"/>
<dbReference type="InterPro" id="IPR013083">
    <property type="entry name" value="Znf_RING/FYVE/PHD"/>
</dbReference>
<name>A0A830HQ83_9CHLO</name>
<reference evidence="9" key="1">
    <citation type="submission" date="2020-10" db="EMBL/GenBank/DDBJ databases">
        <title>Unveiling of a novel bifunctional photoreceptor, Dualchrome1, isolated from a cosmopolitan green alga.</title>
        <authorList>
            <person name="Suzuki S."/>
            <person name="Kawachi M."/>
        </authorList>
    </citation>
    <scope>NUCLEOTIDE SEQUENCE</scope>
    <source>
        <strain evidence="9">NIES 2893</strain>
    </source>
</reference>
<dbReference type="GO" id="GO:0016567">
    <property type="term" value="P:protein ubiquitination"/>
    <property type="evidence" value="ECO:0007669"/>
    <property type="project" value="TreeGrafter"/>
</dbReference>
<evidence type="ECO:0000259" key="7">
    <source>
        <dbReference type="PROSITE" id="PS50089"/>
    </source>
</evidence>
<dbReference type="GO" id="GO:0061630">
    <property type="term" value="F:ubiquitin protein ligase activity"/>
    <property type="evidence" value="ECO:0007669"/>
    <property type="project" value="TreeGrafter"/>
</dbReference>
<dbReference type="PANTHER" id="PTHR24007:SF7">
    <property type="entry name" value="BRCA1-ASSOCIATED PROTEIN"/>
    <property type="match status" value="1"/>
</dbReference>
<dbReference type="SUPFAM" id="SSF57850">
    <property type="entry name" value="RING/U-box"/>
    <property type="match status" value="2"/>
</dbReference>
<evidence type="ECO:0000256" key="3">
    <source>
        <dbReference type="ARBA" id="ARBA00022833"/>
    </source>
</evidence>
<evidence type="ECO:0000256" key="1">
    <source>
        <dbReference type="ARBA" id="ARBA00022723"/>
    </source>
</evidence>
<evidence type="ECO:0000313" key="10">
    <source>
        <dbReference type="Proteomes" id="UP000660262"/>
    </source>
</evidence>